<gene>
    <name evidence="1" type="ORF">I4F81_009425</name>
</gene>
<dbReference type="EMBL" id="CM020619">
    <property type="protein sequence ID" value="KAK1866913.1"/>
    <property type="molecule type" value="Genomic_DNA"/>
</dbReference>
<sequence length="147" mass="14793">MSPLPLATLSSPQGRTVSTEPPPPLRDVNSVIIPRGGPGVEEAGPALPPPPPAPPPPRGFHGSSLLLRNGTQAKRGAAAGVVRGERGGVGGVAPPGGVSPILSTYKRAVCADHVTSTGSRRLATHAGQADGRYQALGARGESPRGRL</sequence>
<organism evidence="1 2">
    <name type="scientific">Pyropia yezoensis</name>
    <name type="common">Susabi-nori</name>
    <name type="synonym">Porphyra yezoensis</name>
    <dbReference type="NCBI Taxonomy" id="2788"/>
    <lineage>
        <taxon>Eukaryota</taxon>
        <taxon>Rhodophyta</taxon>
        <taxon>Bangiophyceae</taxon>
        <taxon>Bangiales</taxon>
        <taxon>Bangiaceae</taxon>
        <taxon>Pyropia</taxon>
    </lineage>
</organism>
<proteinExistence type="predicted"/>
<accession>A0ACC3CAV4</accession>
<reference evidence="1" key="1">
    <citation type="submission" date="2019-11" db="EMBL/GenBank/DDBJ databases">
        <title>Nori genome reveals adaptations in red seaweeds to the harsh intertidal environment.</title>
        <authorList>
            <person name="Wang D."/>
            <person name="Mao Y."/>
        </authorList>
    </citation>
    <scope>NUCLEOTIDE SEQUENCE</scope>
    <source>
        <tissue evidence="1">Gametophyte</tissue>
    </source>
</reference>
<comment type="caution">
    <text evidence="1">The sequence shown here is derived from an EMBL/GenBank/DDBJ whole genome shotgun (WGS) entry which is preliminary data.</text>
</comment>
<protein>
    <submittedName>
        <fullName evidence="1">Uncharacterized protein</fullName>
    </submittedName>
</protein>
<keyword evidence="2" id="KW-1185">Reference proteome</keyword>
<evidence type="ECO:0000313" key="1">
    <source>
        <dbReference type="EMBL" id="KAK1866913.1"/>
    </source>
</evidence>
<name>A0ACC3CAV4_PYRYE</name>
<dbReference type="Proteomes" id="UP000798662">
    <property type="component" value="Chromosome 2"/>
</dbReference>
<evidence type="ECO:0000313" key="2">
    <source>
        <dbReference type="Proteomes" id="UP000798662"/>
    </source>
</evidence>